<sequence>MGKKYEALSDDMAAFIARQKMFFVGTATADSRVNVSPKGMDSLRVLGSNRVLWLNVTGSGNETAAHVQIAPRMTIMFCAFEGVPTILRLYGSARVIHKNDPDWDTLSALLPPLPGGRQMFDMQIDLVQVSCGMAVPVYTYEADRELLNDWAQKRGAEGLNEYWREKNQLSLDGIPTYLVSGNIAPATGGAGIDAKRAEA</sequence>
<comment type="caution">
    <text evidence="2">The sequence shown here is derived from an EMBL/GenBank/DDBJ whole genome shotgun (WGS) entry which is preliminary data.</text>
</comment>
<evidence type="ECO:0000313" key="3">
    <source>
        <dbReference type="Proteomes" id="UP000241421"/>
    </source>
</evidence>
<dbReference type="SUPFAM" id="SSF50475">
    <property type="entry name" value="FMN-binding split barrel"/>
    <property type="match status" value="1"/>
</dbReference>
<proteinExistence type="predicted"/>
<reference evidence="2 3" key="1">
    <citation type="submission" date="2018-04" db="EMBL/GenBank/DDBJ databases">
        <title>Massilia violaceinigra sp. nov., a novel purple-pigmented bacterium isolated from Tianshan glacier, Xinjiang, China.</title>
        <authorList>
            <person name="Wang H."/>
        </authorList>
    </citation>
    <scope>NUCLEOTIDE SEQUENCE [LARGE SCALE GENOMIC DNA]</scope>
    <source>
        <strain evidence="2 3">B448-2</strain>
    </source>
</reference>
<dbReference type="EMBL" id="PXWF02000083">
    <property type="protein sequence ID" value="PWF54540.1"/>
    <property type="molecule type" value="Genomic_DNA"/>
</dbReference>
<evidence type="ECO:0000259" key="1">
    <source>
        <dbReference type="Pfam" id="PF01243"/>
    </source>
</evidence>
<feature type="domain" description="Pyridoxamine 5'-phosphate oxidase N-terminal" evidence="1">
    <location>
        <begin position="9"/>
        <end position="127"/>
    </location>
</feature>
<dbReference type="RefSeq" id="WP_106756604.1">
    <property type="nucleotide sequence ID" value="NZ_PXWF02000083.1"/>
</dbReference>
<protein>
    <submittedName>
        <fullName evidence="2">Pyridoxamine 5'-phosphate oxidase family protein</fullName>
    </submittedName>
</protein>
<evidence type="ECO:0000313" key="2">
    <source>
        <dbReference type="EMBL" id="PWF54540.1"/>
    </source>
</evidence>
<organism evidence="2 3">
    <name type="scientific">Massilia glaciei</name>
    <dbReference type="NCBI Taxonomy" id="1524097"/>
    <lineage>
        <taxon>Bacteria</taxon>
        <taxon>Pseudomonadati</taxon>
        <taxon>Pseudomonadota</taxon>
        <taxon>Betaproteobacteria</taxon>
        <taxon>Burkholderiales</taxon>
        <taxon>Oxalobacteraceae</taxon>
        <taxon>Telluria group</taxon>
        <taxon>Massilia</taxon>
    </lineage>
</organism>
<dbReference type="Pfam" id="PF01243">
    <property type="entry name" value="PNPOx_N"/>
    <property type="match status" value="1"/>
</dbReference>
<dbReference type="Gene3D" id="2.30.110.10">
    <property type="entry name" value="Electron Transport, Fmn-binding Protein, Chain A"/>
    <property type="match status" value="1"/>
</dbReference>
<gene>
    <name evidence="2" type="ORF">C7C56_006250</name>
</gene>
<dbReference type="InterPro" id="IPR012349">
    <property type="entry name" value="Split_barrel_FMN-bd"/>
</dbReference>
<dbReference type="PANTHER" id="PTHR39336">
    <property type="entry name" value="PYRIDOXAMINE PHOSPHATE OXIDASE FAMILY PROTEIN (AFU_ORTHOLOGUE AFUA_6G11440)"/>
    <property type="match status" value="1"/>
</dbReference>
<keyword evidence="3" id="KW-1185">Reference proteome</keyword>
<name>A0A2U2I459_9BURK</name>
<dbReference type="InterPro" id="IPR011576">
    <property type="entry name" value="Pyridox_Oxase_N"/>
</dbReference>
<accession>A0A2U2I459</accession>
<dbReference type="AlphaFoldDB" id="A0A2U2I459"/>
<dbReference type="OrthoDB" id="6196741at2"/>
<dbReference type="PANTHER" id="PTHR39336:SF1">
    <property type="entry name" value="PYRIDOXAMINE PHOSPHATE OXIDASE FAMILY PROTEIN (AFU_ORTHOLOGUE AFUA_6G11440)"/>
    <property type="match status" value="1"/>
</dbReference>
<dbReference type="Proteomes" id="UP000241421">
    <property type="component" value="Unassembled WGS sequence"/>
</dbReference>